<gene>
    <name evidence="1" type="ORF">INF28_04945</name>
</gene>
<organism evidence="1 2">
    <name type="scientific">Ructibacterium gallinarum</name>
    <dbReference type="NCBI Taxonomy" id="2779355"/>
    <lineage>
        <taxon>Bacteria</taxon>
        <taxon>Bacillati</taxon>
        <taxon>Bacillota</taxon>
        <taxon>Clostridia</taxon>
        <taxon>Eubacteriales</taxon>
        <taxon>Oscillospiraceae</taxon>
        <taxon>Ructibacterium</taxon>
    </lineage>
</organism>
<accession>A0A9D5M358</accession>
<reference evidence="1" key="1">
    <citation type="submission" date="2020-10" db="EMBL/GenBank/DDBJ databases">
        <title>ChiBAC.</title>
        <authorList>
            <person name="Zenner C."/>
            <person name="Hitch T.C.A."/>
            <person name="Clavel T."/>
        </authorList>
    </citation>
    <scope>NUCLEOTIDE SEQUENCE</scope>
    <source>
        <strain evidence="1">DSM 107454</strain>
    </source>
</reference>
<evidence type="ECO:0000313" key="1">
    <source>
        <dbReference type="EMBL" id="MBE5039809.1"/>
    </source>
</evidence>
<evidence type="ECO:0000313" key="2">
    <source>
        <dbReference type="Proteomes" id="UP000806542"/>
    </source>
</evidence>
<dbReference type="AlphaFoldDB" id="A0A9D5M358"/>
<dbReference type="EMBL" id="JADCKB010000008">
    <property type="protein sequence ID" value="MBE5039809.1"/>
    <property type="molecule type" value="Genomic_DNA"/>
</dbReference>
<keyword evidence="2" id="KW-1185">Reference proteome</keyword>
<proteinExistence type="predicted"/>
<dbReference type="RefSeq" id="WP_177657906.1">
    <property type="nucleotide sequence ID" value="NZ_JADCKB010000008.1"/>
</dbReference>
<sequence length="88" mass="9983">MNGITELAKLLKERNNQTEYSPVFGKIIGLPDTKIQVNEKIILTEEYLVSCTAYKQQDDEGNYINLNKTAVLLPYSADQKYIMIGVLL</sequence>
<name>A0A9D5M358_9FIRM</name>
<comment type="caution">
    <text evidence="1">The sequence shown here is derived from an EMBL/GenBank/DDBJ whole genome shotgun (WGS) entry which is preliminary data.</text>
</comment>
<protein>
    <submittedName>
        <fullName evidence="1">DUF2577 family protein</fullName>
    </submittedName>
</protein>
<dbReference type="Proteomes" id="UP000806542">
    <property type="component" value="Unassembled WGS sequence"/>
</dbReference>
<dbReference type="InterPro" id="IPR022555">
    <property type="entry name" value="DUF2577"/>
</dbReference>
<dbReference type="Pfam" id="PF10844">
    <property type="entry name" value="DUF2577"/>
    <property type="match status" value="1"/>
</dbReference>